<reference evidence="2" key="1">
    <citation type="submission" date="2020-10" db="EMBL/GenBank/DDBJ databases">
        <title>Phylogeny of dyella-like bacteria.</title>
        <authorList>
            <person name="Fu J."/>
        </authorList>
    </citation>
    <scope>NUCLEOTIDE SEQUENCE</scope>
    <source>
        <strain evidence="2">DHOC52</strain>
    </source>
</reference>
<evidence type="ECO:0000313" key="2">
    <source>
        <dbReference type="EMBL" id="MBM7124087.1"/>
    </source>
</evidence>
<dbReference type="Gene3D" id="1.10.400.20">
    <property type="entry name" value="putative tagatose 6-phosphate kinase domain like"/>
    <property type="match status" value="1"/>
</dbReference>
<name>A0ABS2JYL1_9GAMM</name>
<dbReference type="Proteomes" id="UP001430149">
    <property type="component" value="Unassembled WGS sequence"/>
</dbReference>
<dbReference type="Gene3D" id="3.20.20.70">
    <property type="entry name" value="Aldolase class I"/>
    <property type="match status" value="1"/>
</dbReference>
<dbReference type="InterPro" id="IPR050303">
    <property type="entry name" value="GatZ_KbaZ_carbometab"/>
</dbReference>
<keyword evidence="3" id="KW-1185">Reference proteome</keyword>
<dbReference type="PIRSF" id="PIRSF009264">
    <property type="entry name" value="TagBP_ald_AgaZ"/>
    <property type="match status" value="1"/>
</dbReference>
<dbReference type="NCBIfam" id="TIGR02810">
    <property type="entry name" value="agaZ_gatZ"/>
    <property type="match status" value="1"/>
</dbReference>
<evidence type="ECO:0000313" key="3">
    <source>
        <dbReference type="Proteomes" id="UP001430149"/>
    </source>
</evidence>
<dbReference type="PANTHER" id="PTHR32502:SF12">
    <property type="entry name" value="D-TAGATOSE-1,6-BISPHOSPHATE ALDOLASE SUBUNIT GATZ"/>
    <property type="match status" value="1"/>
</dbReference>
<dbReference type="SUPFAM" id="SSF51569">
    <property type="entry name" value="Aldolase"/>
    <property type="match status" value="1"/>
</dbReference>
<dbReference type="InterPro" id="IPR012062">
    <property type="entry name" value="GatZ/KbaZ-like"/>
</dbReference>
<dbReference type="GO" id="GO:0009025">
    <property type="term" value="F:tagatose-bisphosphate aldolase activity"/>
    <property type="evidence" value="ECO:0007669"/>
    <property type="project" value="UniProtKB-EC"/>
</dbReference>
<accession>A0ABS2JYL1</accession>
<protein>
    <submittedName>
        <fullName evidence="2">D-tagatose-bisphosphate aldolase, class II, non-catalytic subunit</fullName>
        <ecNumber evidence="2">4.1.2.40</ecNumber>
    </submittedName>
</protein>
<gene>
    <name evidence="2" type="ORF">ISP19_01735</name>
</gene>
<dbReference type="EC" id="4.1.2.40" evidence="2"/>
<dbReference type="RefSeq" id="WP_204679016.1">
    <property type="nucleotide sequence ID" value="NZ_BSNR01000032.1"/>
</dbReference>
<dbReference type="EMBL" id="JADIKE010000024">
    <property type="protein sequence ID" value="MBM7124087.1"/>
    <property type="molecule type" value="Genomic_DNA"/>
</dbReference>
<sequence length="428" mass="46998">MKALLDIVARHRSGQAVGISSICSAHPVVLDAALRHGRDSGQSVLIEATSNQVNQFGGYTGMRPVDFHAFVMDRADQAGLPRERVLLGGDHLGPNCWQGESAGVAMVKSETLIDDYVTAGFRKIHLDCSMSCADDPQVLSDAEVAARAARLAAVAERAWRRSGGEAPVYIVGTEVPVPGGAKEELDGLQVTRPEAMAATVEAHRSAFAERGLDEAWQRVVGLVVQPGVEFDHHDVVDYQPDKARALSAALEAFPGLVYEAHSTDYQTPAALAALVRGHFAILKVGPGVTYALRETLWALSFIEDELVADAQRSQLRRVVLEVMRAEPKYWSKYYTDESRLALDLQYSLSDRVRYYWGHPRIRETCDRLLRNLDGLAQKGALPLALLSQYLPRQHDEIRAGRLVNSAGEILRAGVTYVVRQYAEACMQI</sequence>
<evidence type="ECO:0000256" key="1">
    <source>
        <dbReference type="ARBA" id="ARBA00005191"/>
    </source>
</evidence>
<comment type="pathway">
    <text evidence="1">Carbohydrate metabolism; D-tagatose 6-phosphate degradation; D-glyceraldehyde 3-phosphate and glycerone phosphate from D-tagatose 6-phosphate: step 2/2.</text>
</comment>
<keyword evidence="2" id="KW-0456">Lyase</keyword>
<dbReference type="Pfam" id="PF08013">
    <property type="entry name" value="GatZ_KbaZ-like"/>
    <property type="match status" value="1"/>
</dbReference>
<dbReference type="InterPro" id="IPR013785">
    <property type="entry name" value="Aldolase_TIM"/>
</dbReference>
<organism evidence="2 3">
    <name type="scientific">Dyella flava</name>
    <dbReference type="NCBI Taxonomy" id="1920170"/>
    <lineage>
        <taxon>Bacteria</taxon>
        <taxon>Pseudomonadati</taxon>
        <taxon>Pseudomonadota</taxon>
        <taxon>Gammaproteobacteria</taxon>
        <taxon>Lysobacterales</taxon>
        <taxon>Rhodanobacteraceae</taxon>
        <taxon>Dyella</taxon>
    </lineage>
</organism>
<dbReference type="PANTHER" id="PTHR32502">
    <property type="entry name" value="N-ACETYLGALACTOSAMINE PERMEASE II COMPONENT-RELATED"/>
    <property type="match status" value="1"/>
</dbReference>
<comment type="caution">
    <text evidence="2">The sequence shown here is derived from an EMBL/GenBank/DDBJ whole genome shotgun (WGS) entry which is preliminary data.</text>
</comment>
<proteinExistence type="predicted"/>